<accession>A0A1E3X4F2</accession>
<evidence type="ECO:0000313" key="1">
    <source>
        <dbReference type="EMBL" id="ODS30432.1"/>
    </source>
</evidence>
<dbReference type="Proteomes" id="UP000094056">
    <property type="component" value="Unassembled WGS sequence"/>
</dbReference>
<sequence length="22" mass="2539">MLTSIICYKDKGNQLESQDHNT</sequence>
<protein>
    <submittedName>
        <fullName evidence="1">Uncharacterized protein</fullName>
    </submittedName>
</protein>
<proteinExistence type="predicted"/>
<gene>
    <name evidence="1" type="ORF">SCARUB_04464</name>
</gene>
<comment type="caution">
    <text evidence="1">The sequence shown here is derived from an EMBL/GenBank/DDBJ whole genome shotgun (WGS) entry which is preliminary data.</text>
</comment>
<feature type="non-terminal residue" evidence="1">
    <location>
        <position position="22"/>
    </location>
</feature>
<name>A0A1E3X4F2_9BACT</name>
<dbReference type="AlphaFoldDB" id="A0A1E3X4F2"/>
<dbReference type="EMBL" id="MAYW01000226">
    <property type="protein sequence ID" value="ODS30432.1"/>
    <property type="molecule type" value="Genomic_DNA"/>
</dbReference>
<organism evidence="1 2">
    <name type="scientific">Candidatus Scalindua rubra</name>
    <dbReference type="NCBI Taxonomy" id="1872076"/>
    <lineage>
        <taxon>Bacteria</taxon>
        <taxon>Pseudomonadati</taxon>
        <taxon>Planctomycetota</taxon>
        <taxon>Candidatus Brocadiia</taxon>
        <taxon>Candidatus Brocadiales</taxon>
        <taxon>Candidatus Scalinduaceae</taxon>
        <taxon>Candidatus Scalindua</taxon>
    </lineage>
</organism>
<reference evidence="1 2" key="1">
    <citation type="submission" date="2016-07" db="EMBL/GenBank/DDBJ databases">
        <title>Draft genome of Scalindua rubra, obtained from a brine-seawater interface in the Red Sea, sheds light on salt adaptation in anammox bacteria.</title>
        <authorList>
            <person name="Speth D.R."/>
            <person name="Lagkouvardos I."/>
            <person name="Wang Y."/>
            <person name="Qian P.-Y."/>
            <person name="Dutilh B.E."/>
            <person name="Jetten M.S."/>
        </authorList>
    </citation>
    <scope>NUCLEOTIDE SEQUENCE [LARGE SCALE GENOMIC DNA]</scope>
    <source>
        <strain evidence="1">BSI-1</strain>
    </source>
</reference>
<evidence type="ECO:0000313" key="2">
    <source>
        <dbReference type="Proteomes" id="UP000094056"/>
    </source>
</evidence>